<protein>
    <submittedName>
        <fullName evidence="1">Uncharacterized protein</fullName>
    </submittedName>
</protein>
<dbReference type="EMBL" id="JANUCP010000003">
    <property type="protein sequence ID" value="MCS3919323.1"/>
    <property type="molecule type" value="Genomic_DNA"/>
</dbReference>
<sequence length="86" mass="10253">MAEKRKRKSKPKIVGTMVVDGKEIPVIGWIDPEKTRRKWRQLSRKEKKDLEREWKEVVKLMNRAKGSLLEVLIQQRNALRGWGEEE</sequence>
<name>A0ABT2EMZ3_9BACT</name>
<reference evidence="1 2" key="1">
    <citation type="submission" date="2022-08" db="EMBL/GenBank/DDBJ databases">
        <title>Bacterial and archaeal communities from various locations to study Microbial Dark Matter (Phase II).</title>
        <authorList>
            <person name="Stepanauskas R."/>
        </authorList>
    </citation>
    <scope>NUCLEOTIDE SEQUENCE [LARGE SCALE GENOMIC DNA]</scope>
    <source>
        <strain evidence="1 2">PD1</strain>
    </source>
</reference>
<accession>A0ABT2EMZ3</accession>
<gene>
    <name evidence="1" type="ORF">M2350_001736</name>
</gene>
<dbReference type="Proteomes" id="UP001204798">
    <property type="component" value="Unassembled WGS sequence"/>
</dbReference>
<dbReference type="RefSeq" id="WP_259095637.1">
    <property type="nucleotide sequence ID" value="NZ_CP130454.1"/>
</dbReference>
<evidence type="ECO:0000313" key="1">
    <source>
        <dbReference type="EMBL" id="MCS3919323.1"/>
    </source>
</evidence>
<proteinExistence type="predicted"/>
<evidence type="ECO:0000313" key="2">
    <source>
        <dbReference type="Proteomes" id="UP001204798"/>
    </source>
</evidence>
<organism evidence="1 2">
    <name type="scientific">Candidatus Fervidibacter sacchari</name>
    <dbReference type="NCBI Taxonomy" id="1448929"/>
    <lineage>
        <taxon>Bacteria</taxon>
        <taxon>Candidatus Fervidibacterota</taxon>
        <taxon>Candidatus Fervidibacter</taxon>
    </lineage>
</organism>
<keyword evidence="2" id="KW-1185">Reference proteome</keyword>
<comment type="caution">
    <text evidence="1">The sequence shown here is derived from an EMBL/GenBank/DDBJ whole genome shotgun (WGS) entry which is preliminary data.</text>
</comment>